<dbReference type="WBParaSite" id="Pan_g10000.t1">
    <property type="protein sequence ID" value="Pan_g10000.t1"/>
    <property type="gene ID" value="Pan_g10000"/>
</dbReference>
<comment type="similarity">
    <text evidence="2">Belongs to the AP-2 family.</text>
</comment>
<dbReference type="GO" id="GO:0000977">
    <property type="term" value="F:RNA polymerase II transcription regulatory region sequence-specific DNA binding"/>
    <property type="evidence" value="ECO:0007669"/>
    <property type="project" value="TreeGrafter"/>
</dbReference>
<reference evidence="10" key="2">
    <citation type="submission" date="2020-10" db="UniProtKB">
        <authorList>
            <consortium name="WormBaseParasite"/>
        </authorList>
    </citation>
    <scope>IDENTIFICATION</scope>
</reference>
<evidence type="ECO:0000256" key="6">
    <source>
        <dbReference type="ARBA" id="ARBA00023242"/>
    </source>
</evidence>
<feature type="region of interest" description="Disordered" evidence="7">
    <location>
        <begin position="153"/>
        <end position="207"/>
    </location>
</feature>
<keyword evidence="5" id="KW-0804">Transcription</keyword>
<feature type="region of interest" description="Disordered" evidence="7">
    <location>
        <begin position="1"/>
        <end position="32"/>
    </location>
</feature>
<dbReference type="PANTHER" id="PTHR10812">
    <property type="entry name" value="TRANSCRIPTION FACTOR AP-2"/>
    <property type="match status" value="1"/>
</dbReference>
<feature type="compositionally biased region" description="Pro residues" evidence="7">
    <location>
        <begin position="180"/>
        <end position="194"/>
    </location>
</feature>
<dbReference type="InterPro" id="IPR004979">
    <property type="entry name" value="TF_AP2"/>
</dbReference>
<name>A0A7E4UL15_PANRE</name>
<evidence type="ECO:0000313" key="9">
    <source>
        <dbReference type="Proteomes" id="UP000492821"/>
    </source>
</evidence>
<dbReference type="GO" id="GO:0000981">
    <property type="term" value="F:DNA-binding transcription factor activity, RNA polymerase II-specific"/>
    <property type="evidence" value="ECO:0007669"/>
    <property type="project" value="TreeGrafter"/>
</dbReference>
<dbReference type="PANTHER" id="PTHR10812:SF16">
    <property type="entry name" value="TRANSCRIPTION FACTOR AP-2 C-TERMINAL DOMAIN-CONTAINING PROTEIN-RELATED"/>
    <property type="match status" value="1"/>
</dbReference>
<protein>
    <submittedName>
        <fullName evidence="10">TF_AP-2 domain-containing protein</fullName>
    </submittedName>
</protein>
<dbReference type="InterPro" id="IPR013854">
    <property type="entry name" value="TF_AP2_C"/>
</dbReference>
<dbReference type="AlphaFoldDB" id="A0A7E4UL15"/>
<sequence length="556" mass="60951">MASDTSSVSQDSPPPGCQGWLPSGITPQANDAPCSSAEAYQYFHEETYPVPSGDAPHYPSGSNTFSTTPHLSAFTPYKPGVNSGRSWLPVPPPRTANNLVYQCSQTQPGLGFSTSGSVGNYAPASGIISSTTQNAYNYRHQLPPGFGYQALPMRSFNDYNRPSSSSDPNGASSSQQVPINLPPLPPVPRVPRPMPTSTRPTAPFRPNPALPANRVLFTHVPGRLTVLGDSRKLPVTLAEIRRRLNLPECLNRSNLSALLRKAKNRDGGSRLTSQLQQFQIKLTQGRRKAVANTSFTSLLELEAMNLVKDFATTSDQYFPFASVAYETLLTLNSYEELHAKRIEVETAVPVVMNIASILRRDKSPVVNMPLQQTLLMHPESQREFTVFSLLTHGFGTPAHLVTMVTLLSTMKTILQMLNDPIAFCQRLKRPVPAWLDPQICQVPFQSYQPNTFCGILNDIDMCAGPSSSYSMLNPQKRPYHQMPPTIPAKIPAKPQQFGWSSSSSNCTNAKPTAIRQAVPVSSSNVHVDPWKYSTLDSDEASTVKRIMNILNANGNI</sequence>
<evidence type="ECO:0000256" key="2">
    <source>
        <dbReference type="ARBA" id="ARBA00007770"/>
    </source>
</evidence>
<reference evidence="9" key="1">
    <citation type="journal article" date="2013" name="Genetics">
        <title>The draft genome and transcriptome of Panagrellus redivivus are shaped by the harsh demands of a free-living lifestyle.</title>
        <authorList>
            <person name="Srinivasan J."/>
            <person name="Dillman A.R."/>
            <person name="Macchietto M.G."/>
            <person name="Heikkinen L."/>
            <person name="Lakso M."/>
            <person name="Fracchia K.M."/>
            <person name="Antoshechkin I."/>
            <person name="Mortazavi A."/>
            <person name="Wong G."/>
            <person name="Sternberg P.W."/>
        </authorList>
    </citation>
    <scope>NUCLEOTIDE SEQUENCE [LARGE SCALE GENOMIC DNA]</scope>
    <source>
        <strain evidence="9">MT8872</strain>
    </source>
</reference>
<feature type="compositionally biased region" description="Low complexity" evidence="7">
    <location>
        <begin position="163"/>
        <end position="179"/>
    </location>
</feature>
<dbReference type="GO" id="GO:0005634">
    <property type="term" value="C:nucleus"/>
    <property type="evidence" value="ECO:0007669"/>
    <property type="project" value="UniProtKB-SubCell"/>
</dbReference>
<evidence type="ECO:0000256" key="1">
    <source>
        <dbReference type="ARBA" id="ARBA00004123"/>
    </source>
</evidence>
<feature type="compositionally biased region" description="Polar residues" evidence="7">
    <location>
        <begin position="1"/>
        <end position="11"/>
    </location>
</feature>
<keyword evidence="6" id="KW-0539">Nucleus</keyword>
<accession>A0A7E4UL15</accession>
<evidence type="ECO:0000256" key="4">
    <source>
        <dbReference type="ARBA" id="ARBA00023125"/>
    </source>
</evidence>
<proteinExistence type="inferred from homology"/>
<dbReference type="Pfam" id="PF03299">
    <property type="entry name" value="TF_AP-2"/>
    <property type="match status" value="1"/>
</dbReference>
<evidence type="ECO:0000256" key="5">
    <source>
        <dbReference type="ARBA" id="ARBA00023163"/>
    </source>
</evidence>
<evidence type="ECO:0000256" key="3">
    <source>
        <dbReference type="ARBA" id="ARBA00023015"/>
    </source>
</evidence>
<dbReference type="Proteomes" id="UP000492821">
    <property type="component" value="Unassembled WGS sequence"/>
</dbReference>
<evidence type="ECO:0000259" key="8">
    <source>
        <dbReference type="Pfam" id="PF03299"/>
    </source>
</evidence>
<evidence type="ECO:0000256" key="7">
    <source>
        <dbReference type="SAM" id="MobiDB-lite"/>
    </source>
</evidence>
<evidence type="ECO:0000313" key="10">
    <source>
        <dbReference type="WBParaSite" id="Pan_g10000.t1"/>
    </source>
</evidence>
<keyword evidence="4" id="KW-0238">DNA-binding</keyword>
<organism evidence="9 10">
    <name type="scientific">Panagrellus redivivus</name>
    <name type="common">Microworm</name>
    <dbReference type="NCBI Taxonomy" id="6233"/>
    <lineage>
        <taxon>Eukaryota</taxon>
        <taxon>Metazoa</taxon>
        <taxon>Ecdysozoa</taxon>
        <taxon>Nematoda</taxon>
        <taxon>Chromadorea</taxon>
        <taxon>Rhabditida</taxon>
        <taxon>Tylenchina</taxon>
        <taxon>Panagrolaimomorpha</taxon>
        <taxon>Panagrolaimoidea</taxon>
        <taxon>Panagrolaimidae</taxon>
        <taxon>Panagrellus</taxon>
    </lineage>
</organism>
<keyword evidence="3" id="KW-0805">Transcription regulation</keyword>
<feature type="domain" description="Transcription factor AP-2 C-terminal" evidence="8">
    <location>
        <begin position="217"/>
        <end position="408"/>
    </location>
</feature>
<keyword evidence="9" id="KW-1185">Reference proteome</keyword>
<comment type="subcellular location">
    <subcellularLocation>
        <location evidence="1">Nucleus</location>
    </subcellularLocation>
</comment>
<dbReference type="GO" id="GO:0042127">
    <property type="term" value="P:regulation of cell population proliferation"/>
    <property type="evidence" value="ECO:0007669"/>
    <property type="project" value="TreeGrafter"/>
</dbReference>